<evidence type="ECO:0000313" key="1">
    <source>
        <dbReference type="EMBL" id="KAK2171768.1"/>
    </source>
</evidence>
<reference evidence="1" key="1">
    <citation type="journal article" date="2023" name="Mol. Biol. Evol.">
        <title>Third-Generation Sequencing Reveals the Adaptive Role of the Epigenome in Three Deep-Sea Polychaetes.</title>
        <authorList>
            <person name="Perez M."/>
            <person name="Aroh O."/>
            <person name="Sun Y."/>
            <person name="Lan Y."/>
            <person name="Juniper S.K."/>
            <person name="Young C.R."/>
            <person name="Angers B."/>
            <person name="Qian P.Y."/>
        </authorList>
    </citation>
    <scope>NUCLEOTIDE SEQUENCE</scope>
    <source>
        <strain evidence="1">R07B-5</strain>
    </source>
</reference>
<comment type="caution">
    <text evidence="1">The sequence shown here is derived from an EMBL/GenBank/DDBJ whole genome shotgun (WGS) entry which is preliminary data.</text>
</comment>
<keyword evidence="2" id="KW-1185">Reference proteome</keyword>
<proteinExistence type="predicted"/>
<evidence type="ECO:0000313" key="2">
    <source>
        <dbReference type="Proteomes" id="UP001209878"/>
    </source>
</evidence>
<dbReference type="AlphaFoldDB" id="A0AAD9KHL1"/>
<dbReference type="EMBL" id="JAODUO010001029">
    <property type="protein sequence ID" value="KAK2171768.1"/>
    <property type="molecule type" value="Genomic_DNA"/>
</dbReference>
<name>A0AAD9KHL1_RIDPI</name>
<protein>
    <submittedName>
        <fullName evidence="1">Uncharacterized protein</fullName>
    </submittedName>
</protein>
<organism evidence="1 2">
    <name type="scientific">Ridgeia piscesae</name>
    <name type="common">Tubeworm</name>
    <dbReference type="NCBI Taxonomy" id="27915"/>
    <lineage>
        <taxon>Eukaryota</taxon>
        <taxon>Metazoa</taxon>
        <taxon>Spiralia</taxon>
        <taxon>Lophotrochozoa</taxon>
        <taxon>Annelida</taxon>
        <taxon>Polychaeta</taxon>
        <taxon>Sedentaria</taxon>
        <taxon>Canalipalpata</taxon>
        <taxon>Sabellida</taxon>
        <taxon>Siboglinidae</taxon>
        <taxon>Ridgeia</taxon>
    </lineage>
</organism>
<accession>A0AAD9KHL1</accession>
<dbReference type="Proteomes" id="UP001209878">
    <property type="component" value="Unassembled WGS sequence"/>
</dbReference>
<sequence length="108" mass="12524">MRCLIEPNTCSLITVNVHCSASLTIEIDHYQKENSSSVLKYLLISSWFQQTYTSCRCHTPQPPLIIKHLHLIYWTLNVTDISPISLYTVVTVKTRAQPYCFFKPTEYP</sequence>
<gene>
    <name evidence="1" type="ORF">NP493_1029g04011</name>
</gene>